<comment type="caution">
    <text evidence="1">The sequence shown here is derived from an EMBL/GenBank/DDBJ whole genome shotgun (WGS) entry which is preliminary data.</text>
</comment>
<accession>A0ABY0QTV2</accession>
<evidence type="ECO:0000313" key="2">
    <source>
        <dbReference type="Proteomes" id="UP000199242"/>
    </source>
</evidence>
<proteinExistence type="predicted"/>
<protein>
    <submittedName>
        <fullName evidence="1">Uncharacterized protein</fullName>
    </submittedName>
</protein>
<name>A0ABY0QTV2_9FLAO</name>
<gene>
    <name evidence="1" type="ORF">SAMN05216273_10879</name>
</gene>
<organism evidence="1 2">
    <name type="scientific">Chryseobacterium taihuense</name>
    <dbReference type="NCBI Taxonomy" id="1141221"/>
    <lineage>
        <taxon>Bacteria</taxon>
        <taxon>Pseudomonadati</taxon>
        <taxon>Bacteroidota</taxon>
        <taxon>Flavobacteriia</taxon>
        <taxon>Flavobacteriales</taxon>
        <taxon>Weeksellaceae</taxon>
        <taxon>Chryseobacterium group</taxon>
        <taxon>Chryseobacterium</taxon>
    </lineage>
</organism>
<dbReference type="Proteomes" id="UP000199242">
    <property type="component" value="Unassembled WGS sequence"/>
</dbReference>
<dbReference type="RefSeq" id="WP_143019018.1">
    <property type="nucleotide sequence ID" value="NZ_FNHD01000008.1"/>
</dbReference>
<reference evidence="1 2" key="1">
    <citation type="submission" date="2016-10" db="EMBL/GenBank/DDBJ databases">
        <authorList>
            <person name="Varghese N."/>
            <person name="Submissions S."/>
        </authorList>
    </citation>
    <scope>NUCLEOTIDE SEQUENCE [LARGE SCALE GENOMIC DNA]</scope>
    <source>
        <strain evidence="1 2">CGMCC 1.10941</strain>
    </source>
</reference>
<keyword evidence="2" id="KW-1185">Reference proteome</keyword>
<dbReference type="EMBL" id="FNHD01000008">
    <property type="protein sequence ID" value="SDL89891.1"/>
    <property type="molecule type" value="Genomic_DNA"/>
</dbReference>
<sequence length="117" mass="13471">MMYDNEPLPIIQETNSVSTGNNIAMITQVINFTGDKSFILNSLQRIKNSTLCDIKRKLIDTFITEYTVNFTGYTENDSYNVNLDSKKVSSSYAKKSYEKVVREQEYLHKIITTLNPE</sequence>
<evidence type="ECO:0000313" key="1">
    <source>
        <dbReference type="EMBL" id="SDL89891.1"/>
    </source>
</evidence>